<accession>A0ABQ5I792</accession>
<feature type="domain" description="Very-long-chain aldehyde decarbonylase CER1-like C-terminal" evidence="2">
    <location>
        <begin position="100"/>
        <end position="223"/>
    </location>
</feature>
<dbReference type="EMBL" id="BQNB010020436">
    <property type="protein sequence ID" value="GJT95935.1"/>
    <property type="molecule type" value="Genomic_DNA"/>
</dbReference>
<evidence type="ECO:0000256" key="1">
    <source>
        <dbReference type="ARBA" id="ARBA00004141"/>
    </source>
</evidence>
<dbReference type="Proteomes" id="UP001151760">
    <property type="component" value="Unassembled WGS sequence"/>
</dbReference>
<comment type="caution">
    <text evidence="3">The sequence shown here is derived from an EMBL/GenBank/DDBJ whole genome shotgun (WGS) entry which is preliminary data.</text>
</comment>
<name>A0ABQ5I792_9ASTR</name>
<reference evidence="3" key="1">
    <citation type="journal article" date="2022" name="Int. J. Mol. Sci.">
        <title>Draft Genome of Tanacetum Coccineum: Genomic Comparison of Closely Related Tanacetum-Family Plants.</title>
        <authorList>
            <person name="Yamashiro T."/>
            <person name="Shiraishi A."/>
            <person name="Nakayama K."/>
            <person name="Satake H."/>
        </authorList>
    </citation>
    <scope>NUCLEOTIDE SEQUENCE</scope>
</reference>
<keyword evidence="4" id="KW-1185">Reference proteome</keyword>
<dbReference type="Pfam" id="PF12076">
    <property type="entry name" value="CER1-like_C"/>
    <property type="match status" value="1"/>
</dbReference>
<reference evidence="3" key="2">
    <citation type="submission" date="2022-01" db="EMBL/GenBank/DDBJ databases">
        <authorList>
            <person name="Yamashiro T."/>
            <person name="Shiraishi A."/>
            <person name="Satake H."/>
            <person name="Nakayama K."/>
        </authorList>
    </citation>
    <scope>NUCLEOTIDE SEQUENCE</scope>
</reference>
<protein>
    <submittedName>
        <fullName evidence="3">Sterol desaturase-like protein</fullName>
    </submittedName>
</protein>
<comment type="subcellular location">
    <subcellularLocation>
        <location evidence="1">Membrane</location>
        <topology evidence="1">Multi-pass membrane protein</topology>
    </subcellularLocation>
</comment>
<proteinExistence type="predicted"/>
<evidence type="ECO:0000259" key="2">
    <source>
        <dbReference type="Pfam" id="PF12076"/>
    </source>
</evidence>
<evidence type="ECO:0000313" key="4">
    <source>
        <dbReference type="Proteomes" id="UP001151760"/>
    </source>
</evidence>
<dbReference type="InterPro" id="IPR021940">
    <property type="entry name" value="CER1-like_C"/>
</dbReference>
<organism evidence="3 4">
    <name type="scientific">Tanacetum coccineum</name>
    <dbReference type="NCBI Taxonomy" id="301880"/>
    <lineage>
        <taxon>Eukaryota</taxon>
        <taxon>Viridiplantae</taxon>
        <taxon>Streptophyta</taxon>
        <taxon>Embryophyta</taxon>
        <taxon>Tracheophyta</taxon>
        <taxon>Spermatophyta</taxon>
        <taxon>Magnoliopsida</taxon>
        <taxon>eudicotyledons</taxon>
        <taxon>Gunneridae</taxon>
        <taxon>Pentapetalae</taxon>
        <taxon>asterids</taxon>
        <taxon>campanulids</taxon>
        <taxon>Asterales</taxon>
        <taxon>Asteraceae</taxon>
        <taxon>Asteroideae</taxon>
        <taxon>Anthemideae</taxon>
        <taxon>Anthemidinae</taxon>
        <taxon>Tanacetum</taxon>
    </lineage>
</organism>
<gene>
    <name evidence="3" type="ORF">Tco_1091453</name>
</gene>
<sequence length="243" mass="27390">MNSLMGREIAGELAFHSLHHIRFRTNYSLFVPLYDYVYGTLDIDTDSCREDSLQKEESPDVIYLTHLVAPESIYHIRLGFSSLASKPETSSAILKDIDEVVFTGNFNKIAYYLAIALCRRGIKVATSHREDYMKVKSNLELTGDQDKLILSANYSQKTWLVGDGLSKEEQLKALKGTLILPYSPFPPMKMRKECFYYMTAAMLALKCVQNVDSCELSTQSCVLEETEKAAAAANAQLEDDKDL</sequence>
<evidence type="ECO:0000313" key="3">
    <source>
        <dbReference type="EMBL" id="GJT95935.1"/>
    </source>
</evidence>